<dbReference type="SUPFAM" id="SSF50249">
    <property type="entry name" value="Nucleic acid-binding proteins"/>
    <property type="match status" value="1"/>
</dbReference>
<dbReference type="Pfam" id="PF02565">
    <property type="entry name" value="RecO_C"/>
    <property type="match status" value="1"/>
</dbReference>
<keyword evidence="3 4" id="KW-0234">DNA repair</keyword>
<dbReference type="InterPro" id="IPR037278">
    <property type="entry name" value="ARFGAP/RecO"/>
</dbReference>
<evidence type="ECO:0000313" key="6">
    <source>
        <dbReference type="EMBL" id="PQB08285.1"/>
    </source>
</evidence>
<dbReference type="GO" id="GO:0006302">
    <property type="term" value="P:double-strand break repair"/>
    <property type="evidence" value="ECO:0007669"/>
    <property type="project" value="TreeGrafter"/>
</dbReference>
<dbReference type="NCBIfam" id="TIGR00613">
    <property type="entry name" value="reco"/>
    <property type="match status" value="1"/>
</dbReference>
<comment type="similarity">
    <text evidence="4">Belongs to the RecO family.</text>
</comment>
<evidence type="ECO:0000256" key="3">
    <source>
        <dbReference type="ARBA" id="ARBA00023204"/>
    </source>
</evidence>
<dbReference type="Gene3D" id="2.40.50.140">
    <property type="entry name" value="Nucleic acid-binding proteins"/>
    <property type="match status" value="1"/>
</dbReference>
<organism evidence="6 7">
    <name type="scientific">Polaribacter filamentus</name>
    <dbReference type="NCBI Taxonomy" id="53483"/>
    <lineage>
        <taxon>Bacteria</taxon>
        <taxon>Pseudomonadati</taxon>
        <taxon>Bacteroidota</taxon>
        <taxon>Flavobacteriia</taxon>
        <taxon>Flavobacteriales</taxon>
        <taxon>Flavobacteriaceae</taxon>
    </lineage>
</organism>
<dbReference type="RefSeq" id="WP_104810488.1">
    <property type="nucleotide sequence ID" value="NZ_MQUA01000013.1"/>
</dbReference>
<keyword evidence="1 4" id="KW-0227">DNA damage</keyword>
<dbReference type="PANTHER" id="PTHR33991:SF1">
    <property type="entry name" value="DNA REPAIR PROTEIN RECO"/>
    <property type="match status" value="1"/>
</dbReference>
<reference evidence="6 7" key="1">
    <citation type="submission" date="2016-11" db="EMBL/GenBank/DDBJ databases">
        <title>Trade-off between light-utilization and light-protection in marine flavobacteria.</title>
        <authorList>
            <person name="Kumagai Y."/>
        </authorList>
    </citation>
    <scope>NUCLEOTIDE SEQUENCE [LARGE SCALE GENOMIC DNA]</scope>
    <source>
        <strain evidence="6 7">ATCC 700397</strain>
    </source>
</reference>
<dbReference type="PANTHER" id="PTHR33991">
    <property type="entry name" value="DNA REPAIR PROTEIN RECO"/>
    <property type="match status" value="1"/>
</dbReference>
<dbReference type="InterPro" id="IPR022572">
    <property type="entry name" value="DNA_rep/recomb_RecO_N"/>
</dbReference>
<keyword evidence="7" id="KW-1185">Reference proteome</keyword>
<dbReference type="Proteomes" id="UP000239522">
    <property type="component" value="Unassembled WGS sequence"/>
</dbReference>
<dbReference type="Pfam" id="PF11967">
    <property type="entry name" value="RecO_N"/>
    <property type="match status" value="1"/>
</dbReference>
<comment type="function">
    <text evidence="4">Involved in DNA repair and RecF pathway recombination.</text>
</comment>
<sequence>MAVVTTNAIVLSSLKYGDTSLIVKCYTQEEGVKTYLIRGVLKPKKSGLKAAYFQPLTQLRIVANHNSKNTLNSIKELQVIHPYKTFHTDIVKQSVVLFLSEVLSNSIQEEEQNLALYEYLETAFIWLDVHDRVANFHLLFLLNLSGFLGFYPDTSDKNKKGFDLLEGIFSDNIHEKNVISKNDFYQFKKLLGIIFDTLENVIYSKEERQLVLKVIIQYFKLHLDSFRNPKSLQVLETVFS</sequence>
<accession>A0A2S7L042</accession>
<protein>
    <recommendedName>
        <fullName evidence="4">DNA repair protein RecO</fullName>
    </recommendedName>
    <alternativeName>
        <fullName evidence="4">Recombination protein O</fullName>
    </alternativeName>
</protein>
<name>A0A2S7L042_9FLAO</name>
<dbReference type="AlphaFoldDB" id="A0A2S7L042"/>
<dbReference type="EMBL" id="MQUA01000013">
    <property type="protein sequence ID" value="PQB08285.1"/>
    <property type="molecule type" value="Genomic_DNA"/>
</dbReference>
<dbReference type="HAMAP" id="MF_00201">
    <property type="entry name" value="RecO"/>
    <property type="match status" value="1"/>
</dbReference>
<dbReference type="SUPFAM" id="SSF57863">
    <property type="entry name" value="ArfGap/RecO-like zinc finger"/>
    <property type="match status" value="1"/>
</dbReference>
<comment type="caution">
    <text evidence="6">The sequence shown here is derived from an EMBL/GenBank/DDBJ whole genome shotgun (WGS) entry which is preliminary data.</text>
</comment>
<dbReference type="InterPro" id="IPR012340">
    <property type="entry name" value="NA-bd_OB-fold"/>
</dbReference>
<keyword evidence="2 4" id="KW-0233">DNA recombination</keyword>
<evidence type="ECO:0000313" key="7">
    <source>
        <dbReference type="Proteomes" id="UP000239522"/>
    </source>
</evidence>
<dbReference type="OrthoDB" id="9789152at2"/>
<proteinExistence type="inferred from homology"/>
<dbReference type="GO" id="GO:0043590">
    <property type="term" value="C:bacterial nucleoid"/>
    <property type="evidence" value="ECO:0007669"/>
    <property type="project" value="TreeGrafter"/>
</dbReference>
<evidence type="ECO:0000256" key="2">
    <source>
        <dbReference type="ARBA" id="ARBA00023172"/>
    </source>
</evidence>
<evidence type="ECO:0000256" key="4">
    <source>
        <dbReference type="HAMAP-Rule" id="MF_00201"/>
    </source>
</evidence>
<dbReference type="InterPro" id="IPR003717">
    <property type="entry name" value="RecO"/>
</dbReference>
<gene>
    <name evidence="4" type="primary">recO</name>
    <name evidence="6" type="ORF">BST83_14980</name>
</gene>
<dbReference type="GO" id="GO:0006310">
    <property type="term" value="P:DNA recombination"/>
    <property type="evidence" value="ECO:0007669"/>
    <property type="project" value="UniProtKB-UniRule"/>
</dbReference>
<evidence type="ECO:0000259" key="5">
    <source>
        <dbReference type="Pfam" id="PF11967"/>
    </source>
</evidence>
<evidence type="ECO:0000256" key="1">
    <source>
        <dbReference type="ARBA" id="ARBA00022763"/>
    </source>
</evidence>
<feature type="domain" description="DNA replication/recombination mediator RecO N-terminal" evidence="5">
    <location>
        <begin position="1"/>
        <end position="83"/>
    </location>
</feature>